<evidence type="ECO:0000256" key="3">
    <source>
        <dbReference type="ARBA" id="ARBA00023125"/>
    </source>
</evidence>
<proteinExistence type="inferred from homology"/>
<comment type="caution">
    <text evidence="6">The sequence shown here is derived from an EMBL/GenBank/DDBJ whole genome shotgun (WGS) entry which is preliminary data.</text>
</comment>
<dbReference type="AlphaFoldDB" id="A0A4T3F2X6"/>
<sequence>MVAAPARGSRSPACPGECIDVSEDITFCQLRTFVCAAKLGSFVKAAESLGISQPAVSDQISTLEKRLRAPLFHRRRGTTPVLTARGLAVLQDAEAILDASERMLRNSDGDSDRETIRMAIGPHLRDKYFNPLVSEVYRHYPHADIELHSMRPYEDAMRLLNSGDLDIIVSTVLAGENAIPEDIRVCDVDVALVASPDLAARIATGEARLEEQDLLVPFNRAQRSARWISQSLKEAGLHFLRPPRFLNNGDMVQRLACEGLGVAYLMPETIEKELAEGTLEVLDVDLPPLTRVLAKAPGGSRVNSFIESELRAALTGAARPA</sequence>
<dbReference type="InterPro" id="IPR005119">
    <property type="entry name" value="LysR_subst-bd"/>
</dbReference>
<dbReference type="EMBL" id="SSHH01000001">
    <property type="protein sequence ID" value="TIX51498.1"/>
    <property type="molecule type" value="Genomic_DNA"/>
</dbReference>
<evidence type="ECO:0000313" key="7">
    <source>
        <dbReference type="Proteomes" id="UP000309389"/>
    </source>
</evidence>
<organism evidence="6 7">
    <name type="scientific">Alteraurantiacibacter aquimixticola</name>
    <dbReference type="NCBI Taxonomy" id="2489173"/>
    <lineage>
        <taxon>Bacteria</taxon>
        <taxon>Pseudomonadati</taxon>
        <taxon>Pseudomonadota</taxon>
        <taxon>Alphaproteobacteria</taxon>
        <taxon>Sphingomonadales</taxon>
        <taxon>Erythrobacteraceae</taxon>
        <taxon>Alteraurantiacibacter</taxon>
    </lineage>
</organism>
<evidence type="ECO:0000313" key="6">
    <source>
        <dbReference type="EMBL" id="TIX51498.1"/>
    </source>
</evidence>
<dbReference type="Proteomes" id="UP000309389">
    <property type="component" value="Unassembled WGS sequence"/>
</dbReference>
<gene>
    <name evidence="6" type="ORF">E5222_03315</name>
</gene>
<evidence type="ECO:0000259" key="5">
    <source>
        <dbReference type="PROSITE" id="PS50931"/>
    </source>
</evidence>
<name>A0A4T3F2X6_9SPHN</name>
<dbReference type="OrthoDB" id="9789529at2"/>
<dbReference type="GO" id="GO:0003700">
    <property type="term" value="F:DNA-binding transcription factor activity"/>
    <property type="evidence" value="ECO:0007669"/>
    <property type="project" value="InterPro"/>
</dbReference>
<dbReference type="Pfam" id="PF03466">
    <property type="entry name" value="LysR_substrate"/>
    <property type="match status" value="1"/>
</dbReference>
<evidence type="ECO:0000256" key="2">
    <source>
        <dbReference type="ARBA" id="ARBA00023015"/>
    </source>
</evidence>
<dbReference type="Pfam" id="PF00126">
    <property type="entry name" value="HTH_1"/>
    <property type="match status" value="1"/>
</dbReference>
<dbReference type="SUPFAM" id="SSF53850">
    <property type="entry name" value="Periplasmic binding protein-like II"/>
    <property type="match status" value="1"/>
</dbReference>
<dbReference type="PANTHER" id="PTHR30126:SF40">
    <property type="entry name" value="HTH-TYPE TRANSCRIPTIONAL REGULATOR GLTR"/>
    <property type="match status" value="1"/>
</dbReference>
<dbReference type="InterPro" id="IPR036390">
    <property type="entry name" value="WH_DNA-bd_sf"/>
</dbReference>
<dbReference type="PANTHER" id="PTHR30126">
    <property type="entry name" value="HTH-TYPE TRANSCRIPTIONAL REGULATOR"/>
    <property type="match status" value="1"/>
</dbReference>
<dbReference type="PROSITE" id="PS50931">
    <property type="entry name" value="HTH_LYSR"/>
    <property type="match status" value="1"/>
</dbReference>
<keyword evidence="2" id="KW-0805">Transcription regulation</keyword>
<dbReference type="GO" id="GO:0000976">
    <property type="term" value="F:transcription cis-regulatory region binding"/>
    <property type="evidence" value="ECO:0007669"/>
    <property type="project" value="TreeGrafter"/>
</dbReference>
<keyword evidence="7" id="KW-1185">Reference proteome</keyword>
<dbReference type="PRINTS" id="PR00039">
    <property type="entry name" value="HTHLYSR"/>
</dbReference>
<dbReference type="CDD" id="cd05466">
    <property type="entry name" value="PBP2_LTTR_substrate"/>
    <property type="match status" value="1"/>
</dbReference>
<dbReference type="InterPro" id="IPR000847">
    <property type="entry name" value="LysR_HTH_N"/>
</dbReference>
<comment type="similarity">
    <text evidence="1">Belongs to the LysR transcriptional regulatory family.</text>
</comment>
<keyword evidence="3" id="KW-0238">DNA-binding</keyword>
<dbReference type="Gene3D" id="3.40.190.290">
    <property type="match status" value="1"/>
</dbReference>
<accession>A0A4T3F2X6</accession>
<dbReference type="SUPFAM" id="SSF46785">
    <property type="entry name" value="Winged helix' DNA-binding domain"/>
    <property type="match status" value="1"/>
</dbReference>
<dbReference type="InterPro" id="IPR036388">
    <property type="entry name" value="WH-like_DNA-bd_sf"/>
</dbReference>
<feature type="domain" description="HTH lysR-type" evidence="5">
    <location>
        <begin position="25"/>
        <end position="83"/>
    </location>
</feature>
<keyword evidence="4" id="KW-0804">Transcription</keyword>
<evidence type="ECO:0000256" key="4">
    <source>
        <dbReference type="ARBA" id="ARBA00023163"/>
    </source>
</evidence>
<protein>
    <submittedName>
        <fullName evidence="6">LysR family transcriptional regulator</fullName>
    </submittedName>
</protein>
<dbReference type="Gene3D" id="1.10.10.10">
    <property type="entry name" value="Winged helix-like DNA-binding domain superfamily/Winged helix DNA-binding domain"/>
    <property type="match status" value="1"/>
</dbReference>
<evidence type="ECO:0000256" key="1">
    <source>
        <dbReference type="ARBA" id="ARBA00009437"/>
    </source>
</evidence>
<reference evidence="6 7" key="1">
    <citation type="submission" date="2019-04" db="EMBL/GenBank/DDBJ databases">
        <title>Altererythrobacter aquimixticola sp. nov., isolated from sediment of junction between the ocean and a freshwater spring.</title>
        <authorList>
            <person name="Yoon J.-H."/>
        </authorList>
    </citation>
    <scope>NUCLEOTIDE SEQUENCE [LARGE SCALE GENOMIC DNA]</scope>
    <source>
        <strain evidence="6 7">SSKS-13</strain>
    </source>
</reference>